<accession>A0A8K0D3V0</accession>
<organism evidence="1 2">
    <name type="scientific">Ignelater luminosus</name>
    <name type="common">Cucubano</name>
    <name type="synonym">Pyrophorus luminosus</name>
    <dbReference type="NCBI Taxonomy" id="2038154"/>
    <lineage>
        <taxon>Eukaryota</taxon>
        <taxon>Metazoa</taxon>
        <taxon>Ecdysozoa</taxon>
        <taxon>Arthropoda</taxon>
        <taxon>Hexapoda</taxon>
        <taxon>Insecta</taxon>
        <taxon>Pterygota</taxon>
        <taxon>Neoptera</taxon>
        <taxon>Endopterygota</taxon>
        <taxon>Coleoptera</taxon>
        <taxon>Polyphaga</taxon>
        <taxon>Elateriformia</taxon>
        <taxon>Elateroidea</taxon>
        <taxon>Elateridae</taxon>
        <taxon>Agrypninae</taxon>
        <taxon>Pyrophorini</taxon>
        <taxon>Ignelater</taxon>
    </lineage>
</organism>
<proteinExistence type="predicted"/>
<evidence type="ECO:0000313" key="1">
    <source>
        <dbReference type="EMBL" id="KAF2898913.1"/>
    </source>
</evidence>
<comment type="caution">
    <text evidence="1">The sequence shown here is derived from an EMBL/GenBank/DDBJ whole genome shotgun (WGS) entry which is preliminary data.</text>
</comment>
<sequence length="75" mass="8479">MEELNNAMGEIKIAKAAEVNEISPKQLKYIEEEGVDSYTSPESRFAWFPPHIVWNEVVSKGFAMGDLRNDVHVNA</sequence>
<evidence type="ECO:0000313" key="2">
    <source>
        <dbReference type="Proteomes" id="UP000801492"/>
    </source>
</evidence>
<keyword evidence="2" id="KW-1185">Reference proteome</keyword>
<protein>
    <submittedName>
        <fullName evidence="1">Uncharacterized protein</fullName>
    </submittedName>
</protein>
<gene>
    <name evidence="1" type="ORF">ILUMI_07263</name>
</gene>
<dbReference type="EMBL" id="VTPC01003185">
    <property type="protein sequence ID" value="KAF2898913.1"/>
    <property type="molecule type" value="Genomic_DNA"/>
</dbReference>
<reference evidence="1" key="1">
    <citation type="submission" date="2019-08" db="EMBL/GenBank/DDBJ databases">
        <title>The genome of the North American firefly Photinus pyralis.</title>
        <authorList>
            <consortium name="Photinus pyralis genome working group"/>
            <person name="Fallon T.R."/>
            <person name="Sander Lower S.E."/>
            <person name="Weng J.-K."/>
        </authorList>
    </citation>
    <scope>NUCLEOTIDE SEQUENCE</scope>
    <source>
        <strain evidence="1">TRF0915ILg1</strain>
        <tissue evidence="1">Whole body</tissue>
    </source>
</reference>
<dbReference type="AlphaFoldDB" id="A0A8K0D3V0"/>
<name>A0A8K0D3V0_IGNLU</name>
<dbReference type="Proteomes" id="UP000801492">
    <property type="component" value="Unassembled WGS sequence"/>
</dbReference>